<evidence type="ECO:0000256" key="1">
    <source>
        <dbReference type="ARBA" id="ARBA00022670"/>
    </source>
</evidence>
<dbReference type="InterPro" id="IPR002884">
    <property type="entry name" value="P_dom"/>
</dbReference>
<dbReference type="Gene3D" id="2.60.120.260">
    <property type="entry name" value="Galactose-binding domain-like"/>
    <property type="match status" value="1"/>
</dbReference>
<dbReference type="Pfam" id="PF01483">
    <property type="entry name" value="P_proprotein"/>
    <property type="match status" value="1"/>
</dbReference>
<protein>
    <recommendedName>
        <fullName evidence="3">P/Homo B domain-containing protein</fullName>
    </recommendedName>
</protein>
<evidence type="ECO:0000313" key="4">
    <source>
        <dbReference type="EMBL" id="WAR04790.1"/>
    </source>
</evidence>
<dbReference type="SUPFAM" id="SSF49785">
    <property type="entry name" value="Galactose-binding domain-like"/>
    <property type="match status" value="1"/>
</dbReference>
<proteinExistence type="predicted"/>
<organism evidence="4 5">
    <name type="scientific">Mya arenaria</name>
    <name type="common">Soft-shell clam</name>
    <dbReference type="NCBI Taxonomy" id="6604"/>
    <lineage>
        <taxon>Eukaryota</taxon>
        <taxon>Metazoa</taxon>
        <taxon>Spiralia</taxon>
        <taxon>Lophotrochozoa</taxon>
        <taxon>Mollusca</taxon>
        <taxon>Bivalvia</taxon>
        <taxon>Autobranchia</taxon>
        <taxon>Heteroconchia</taxon>
        <taxon>Euheterodonta</taxon>
        <taxon>Imparidentia</taxon>
        <taxon>Neoheterodontei</taxon>
        <taxon>Myida</taxon>
        <taxon>Myoidea</taxon>
        <taxon>Myidae</taxon>
        <taxon>Mya</taxon>
    </lineage>
</organism>
<feature type="domain" description="P/Homo B" evidence="3">
    <location>
        <begin position="71"/>
        <end position="190"/>
    </location>
</feature>
<name>A0ABY7E453_MYAAR</name>
<gene>
    <name evidence="4" type="ORF">MAR_020159</name>
</gene>
<evidence type="ECO:0000256" key="2">
    <source>
        <dbReference type="ARBA" id="ARBA00022801"/>
    </source>
</evidence>
<reference evidence="4" key="1">
    <citation type="submission" date="2022-11" db="EMBL/GenBank/DDBJ databases">
        <title>Centuries of genome instability and evolution in soft-shell clam transmissible cancer (bioRxiv).</title>
        <authorList>
            <person name="Hart S.F.M."/>
            <person name="Yonemitsu M.A."/>
            <person name="Giersch R.M."/>
            <person name="Beal B.F."/>
            <person name="Arriagada G."/>
            <person name="Davis B.W."/>
            <person name="Ostrander E.A."/>
            <person name="Goff S.P."/>
            <person name="Metzger M.J."/>
        </authorList>
    </citation>
    <scope>NUCLEOTIDE SEQUENCE</scope>
    <source>
        <strain evidence="4">MELC-2E11</strain>
        <tissue evidence="4">Siphon/mantle</tissue>
    </source>
</reference>
<sequence length="190" mass="21422">MLMHAVSSELLCKYINTSVYFPTLFIQVKNVYPDSCITCSTKESASSTSSGNEDNSNSQFSDFCLNSPYFDEAQEIDKSWLEGYTGLNACNISFNFVENNTDPTPSIFPHYPESLSLTKMETVIVKLDFVFPKYTRTVVTLISPCGTEFILMEQVDDIPEHDNADEHESISDAFFRSNHFSGEPLEGTWP</sequence>
<accession>A0ABY7E453</accession>
<dbReference type="InterPro" id="IPR008979">
    <property type="entry name" value="Galactose-bd-like_sf"/>
</dbReference>
<dbReference type="EMBL" id="CP111016">
    <property type="protein sequence ID" value="WAR04790.1"/>
    <property type="molecule type" value="Genomic_DNA"/>
</dbReference>
<dbReference type="Proteomes" id="UP001164746">
    <property type="component" value="Chromosome 5"/>
</dbReference>
<keyword evidence="2" id="KW-0378">Hydrolase</keyword>
<keyword evidence="1" id="KW-0645">Protease</keyword>
<dbReference type="PROSITE" id="PS51829">
    <property type="entry name" value="P_HOMO_B"/>
    <property type="match status" value="1"/>
</dbReference>
<evidence type="ECO:0000259" key="3">
    <source>
        <dbReference type="PROSITE" id="PS51829"/>
    </source>
</evidence>
<keyword evidence="5" id="KW-1185">Reference proteome</keyword>
<evidence type="ECO:0000313" key="5">
    <source>
        <dbReference type="Proteomes" id="UP001164746"/>
    </source>
</evidence>